<dbReference type="AlphaFoldDB" id="A0ABD3P229"/>
<dbReference type="Proteomes" id="UP001516023">
    <property type="component" value="Unassembled WGS sequence"/>
</dbReference>
<comment type="caution">
    <text evidence="1">The sequence shown here is derived from an EMBL/GenBank/DDBJ whole genome shotgun (WGS) entry which is preliminary data.</text>
</comment>
<evidence type="ECO:0000313" key="2">
    <source>
        <dbReference type="Proteomes" id="UP001516023"/>
    </source>
</evidence>
<protein>
    <submittedName>
        <fullName evidence="1">Uncharacterized protein</fullName>
    </submittedName>
</protein>
<evidence type="ECO:0000313" key="1">
    <source>
        <dbReference type="EMBL" id="KAL3781871.1"/>
    </source>
</evidence>
<name>A0ABD3P229_9STRA</name>
<sequence length="62" mass="6944">MTVMHPVNECGDCNDIGTTTMSTTTISICSSNRLLYKSIPTWNAGAEVEDTFYWEKTAQESY</sequence>
<dbReference type="EMBL" id="JABMIG020000304">
    <property type="protein sequence ID" value="KAL3781871.1"/>
    <property type="molecule type" value="Genomic_DNA"/>
</dbReference>
<proteinExistence type="predicted"/>
<gene>
    <name evidence="1" type="ORF">HJC23_005411</name>
</gene>
<organism evidence="1 2">
    <name type="scientific">Cyclotella cryptica</name>
    <dbReference type="NCBI Taxonomy" id="29204"/>
    <lineage>
        <taxon>Eukaryota</taxon>
        <taxon>Sar</taxon>
        <taxon>Stramenopiles</taxon>
        <taxon>Ochrophyta</taxon>
        <taxon>Bacillariophyta</taxon>
        <taxon>Coscinodiscophyceae</taxon>
        <taxon>Thalassiosirophycidae</taxon>
        <taxon>Stephanodiscales</taxon>
        <taxon>Stephanodiscaceae</taxon>
        <taxon>Cyclotella</taxon>
    </lineage>
</organism>
<accession>A0ABD3P229</accession>
<reference evidence="1 2" key="1">
    <citation type="journal article" date="2020" name="G3 (Bethesda)">
        <title>Improved Reference Genome for Cyclotella cryptica CCMP332, a Model for Cell Wall Morphogenesis, Salinity Adaptation, and Lipid Production in Diatoms (Bacillariophyta).</title>
        <authorList>
            <person name="Roberts W.R."/>
            <person name="Downey K.M."/>
            <person name="Ruck E.C."/>
            <person name="Traller J.C."/>
            <person name="Alverson A.J."/>
        </authorList>
    </citation>
    <scope>NUCLEOTIDE SEQUENCE [LARGE SCALE GENOMIC DNA]</scope>
    <source>
        <strain evidence="1 2">CCMP332</strain>
    </source>
</reference>
<keyword evidence="2" id="KW-1185">Reference proteome</keyword>